<dbReference type="InterPro" id="IPR013766">
    <property type="entry name" value="Thioredoxin_domain"/>
</dbReference>
<evidence type="ECO:0000313" key="7">
    <source>
        <dbReference type="EMBL" id="SFD97160.1"/>
    </source>
</evidence>
<dbReference type="PROSITE" id="PS00194">
    <property type="entry name" value="THIOREDOXIN_1"/>
    <property type="match status" value="1"/>
</dbReference>
<dbReference type="PANTHER" id="PTHR42852:SF6">
    <property type="entry name" value="THIOL:DISULFIDE INTERCHANGE PROTEIN DSBE"/>
    <property type="match status" value="1"/>
</dbReference>
<dbReference type="InterPro" id="IPR036249">
    <property type="entry name" value="Thioredoxin-like_sf"/>
</dbReference>
<dbReference type="Gene3D" id="3.40.30.10">
    <property type="entry name" value="Glutaredoxin"/>
    <property type="match status" value="1"/>
</dbReference>
<evidence type="ECO:0000313" key="8">
    <source>
        <dbReference type="Proteomes" id="UP000325289"/>
    </source>
</evidence>
<evidence type="ECO:0000256" key="5">
    <source>
        <dbReference type="ARBA" id="ARBA00023284"/>
    </source>
</evidence>
<evidence type="ECO:0000256" key="3">
    <source>
        <dbReference type="ARBA" id="ARBA00022748"/>
    </source>
</evidence>
<dbReference type="PROSITE" id="PS51352">
    <property type="entry name" value="THIOREDOXIN_2"/>
    <property type="match status" value="1"/>
</dbReference>
<evidence type="ECO:0000259" key="6">
    <source>
        <dbReference type="PROSITE" id="PS51352"/>
    </source>
</evidence>
<feature type="domain" description="Thioredoxin" evidence="6">
    <location>
        <begin position="36"/>
        <end position="181"/>
    </location>
</feature>
<dbReference type="InterPro" id="IPR013740">
    <property type="entry name" value="Redoxin"/>
</dbReference>
<dbReference type="AlphaFoldDB" id="A0A1I1WVQ5"/>
<dbReference type="OrthoDB" id="9799347at2"/>
<sequence length="188" mass="20170">MKRLFAVVPLAVAVVLGGFFLWGLNPERDPSEIPSVLISQPAPEFDLPSVPGVDVPGLGRADLTDTPGPVVINVFASWCVPCKAEHAVLTRFVERYGLRLFGINYKDEPKDAATWLSDLGNPYARIGSDRSGRAGIEWGISGVPETFIVGRDGTVLYRYVGPIVGEEAVAKFTTALTQAGALDRELGS</sequence>
<proteinExistence type="inferred from homology"/>
<keyword evidence="4" id="KW-1015">Disulfide bond</keyword>
<evidence type="ECO:0000256" key="4">
    <source>
        <dbReference type="ARBA" id="ARBA00023157"/>
    </source>
</evidence>
<dbReference type="EMBL" id="FOMS01000005">
    <property type="protein sequence ID" value="SFD97160.1"/>
    <property type="molecule type" value="Genomic_DNA"/>
</dbReference>
<gene>
    <name evidence="7" type="ORF">SAMN04515678_10531</name>
</gene>
<dbReference type="PANTHER" id="PTHR42852">
    <property type="entry name" value="THIOL:DISULFIDE INTERCHANGE PROTEIN DSBE"/>
    <property type="match status" value="1"/>
</dbReference>
<dbReference type="Proteomes" id="UP000325289">
    <property type="component" value="Unassembled WGS sequence"/>
</dbReference>
<dbReference type="InterPro" id="IPR017937">
    <property type="entry name" value="Thioredoxin_CS"/>
</dbReference>
<comment type="subcellular location">
    <subcellularLocation>
        <location evidence="1">Cell envelope</location>
    </subcellularLocation>
</comment>
<dbReference type="GO" id="GO:0017004">
    <property type="term" value="P:cytochrome complex assembly"/>
    <property type="evidence" value="ECO:0007669"/>
    <property type="project" value="UniProtKB-KW"/>
</dbReference>
<dbReference type="NCBIfam" id="TIGR00385">
    <property type="entry name" value="dsbE"/>
    <property type="match status" value="1"/>
</dbReference>
<dbReference type="RefSeq" id="WP_149755581.1">
    <property type="nucleotide sequence ID" value="NZ_FOMS01000005.1"/>
</dbReference>
<dbReference type="Pfam" id="PF08534">
    <property type="entry name" value="Redoxin"/>
    <property type="match status" value="1"/>
</dbReference>
<reference evidence="7 8" key="1">
    <citation type="submission" date="2016-10" db="EMBL/GenBank/DDBJ databases">
        <authorList>
            <person name="Varghese N."/>
            <person name="Submissions S."/>
        </authorList>
    </citation>
    <scope>NUCLEOTIDE SEQUENCE [LARGE SCALE GENOMIC DNA]</scope>
    <source>
        <strain evidence="8">YIM D21,KCTC 23444,ACCC 10710</strain>
    </source>
</reference>
<comment type="similarity">
    <text evidence="2">Belongs to the thioredoxin family. DsbE subfamily.</text>
</comment>
<dbReference type="CDD" id="cd03010">
    <property type="entry name" value="TlpA_like_DsbE"/>
    <property type="match status" value="1"/>
</dbReference>
<evidence type="ECO:0000256" key="1">
    <source>
        <dbReference type="ARBA" id="ARBA00004196"/>
    </source>
</evidence>
<dbReference type="GO" id="GO:0030288">
    <property type="term" value="C:outer membrane-bounded periplasmic space"/>
    <property type="evidence" value="ECO:0007669"/>
    <property type="project" value="InterPro"/>
</dbReference>
<name>A0A1I1WVQ5_9RHOB</name>
<protein>
    <submittedName>
        <fullName evidence="7">Cytochrome c biogenesis protein CcmG, thiol:disulfide interchange protein DsbE</fullName>
    </submittedName>
</protein>
<dbReference type="SUPFAM" id="SSF52833">
    <property type="entry name" value="Thioredoxin-like"/>
    <property type="match status" value="1"/>
</dbReference>
<dbReference type="GO" id="GO:0015036">
    <property type="term" value="F:disulfide oxidoreductase activity"/>
    <property type="evidence" value="ECO:0007669"/>
    <property type="project" value="InterPro"/>
</dbReference>
<organism evidence="7 8">
    <name type="scientific">Roseivivax sediminis</name>
    <dbReference type="NCBI Taxonomy" id="936889"/>
    <lineage>
        <taxon>Bacteria</taxon>
        <taxon>Pseudomonadati</taxon>
        <taxon>Pseudomonadota</taxon>
        <taxon>Alphaproteobacteria</taxon>
        <taxon>Rhodobacterales</taxon>
        <taxon>Roseobacteraceae</taxon>
        <taxon>Roseivivax</taxon>
    </lineage>
</organism>
<keyword evidence="8" id="KW-1185">Reference proteome</keyword>
<keyword evidence="5" id="KW-0676">Redox-active center</keyword>
<dbReference type="InterPro" id="IPR004799">
    <property type="entry name" value="Periplasmic_diS_OxRdtase_DsbE"/>
</dbReference>
<accession>A0A1I1WVQ5</accession>
<keyword evidence="3" id="KW-0201">Cytochrome c-type biogenesis</keyword>
<dbReference type="InterPro" id="IPR050553">
    <property type="entry name" value="Thioredoxin_ResA/DsbE_sf"/>
</dbReference>
<evidence type="ECO:0000256" key="2">
    <source>
        <dbReference type="ARBA" id="ARBA00007758"/>
    </source>
</evidence>